<evidence type="ECO:0000313" key="1">
    <source>
        <dbReference type="EMBL" id="SCF42144.1"/>
    </source>
</evidence>
<dbReference type="AlphaFoldDB" id="A0A1C5AAU4"/>
<accession>A0A1C5AAU4</accession>
<organism evidence="1 2">
    <name type="scientific">Micromonospora carbonacea</name>
    <dbReference type="NCBI Taxonomy" id="47853"/>
    <lineage>
        <taxon>Bacteria</taxon>
        <taxon>Bacillati</taxon>
        <taxon>Actinomycetota</taxon>
        <taxon>Actinomycetes</taxon>
        <taxon>Micromonosporales</taxon>
        <taxon>Micromonosporaceae</taxon>
        <taxon>Micromonospora</taxon>
    </lineage>
</organism>
<sequence length="109" mass="11875">MTAPTLTRTTFFMPDEPAWCVGCRTPDPGVIDHYSRTWEGTDLCEGASWRIQVTQRVQQDSAGAVIEGLAVIDVTGAEGTYGSTVEFARALLAAEALKNTINADRRRDV</sequence>
<proteinExistence type="predicted"/>
<gene>
    <name evidence="1" type="ORF">GA0070563_11243</name>
</gene>
<evidence type="ECO:0000313" key="2">
    <source>
        <dbReference type="Proteomes" id="UP000183585"/>
    </source>
</evidence>
<protein>
    <submittedName>
        <fullName evidence="1">Uncharacterized protein</fullName>
    </submittedName>
</protein>
<dbReference type="RefSeq" id="WP_074476843.1">
    <property type="nucleotide sequence ID" value="NZ_FMCT01000012.1"/>
</dbReference>
<keyword evidence="2" id="KW-1185">Reference proteome</keyword>
<dbReference type="Proteomes" id="UP000183585">
    <property type="component" value="Unassembled WGS sequence"/>
</dbReference>
<name>A0A1C5AAU4_9ACTN</name>
<reference evidence="2" key="1">
    <citation type="submission" date="2016-06" db="EMBL/GenBank/DDBJ databases">
        <authorList>
            <person name="Varghese N."/>
            <person name="Submissions Spin"/>
        </authorList>
    </citation>
    <scope>NUCLEOTIDE SEQUENCE [LARGE SCALE GENOMIC DNA]</scope>
    <source>
        <strain evidence="2">DSM 43168</strain>
    </source>
</reference>
<dbReference type="EMBL" id="FMCT01000012">
    <property type="protein sequence ID" value="SCF42144.1"/>
    <property type="molecule type" value="Genomic_DNA"/>
</dbReference>